<keyword evidence="2" id="KW-1185">Reference proteome</keyword>
<accession>A0ABY3RJF1</accession>
<protein>
    <recommendedName>
        <fullName evidence="3">DUF4279 domain-containing protein</fullName>
    </recommendedName>
</protein>
<proteinExistence type="predicted"/>
<dbReference type="RefSeq" id="WP_231326424.1">
    <property type="nucleotide sequence ID" value="NZ_CP088156.1"/>
</dbReference>
<organism evidence="1 2">
    <name type="scientific">Bradyrhizobium ontarionense</name>
    <dbReference type="NCBI Taxonomy" id="2898149"/>
    <lineage>
        <taxon>Bacteria</taxon>
        <taxon>Pseudomonadati</taxon>
        <taxon>Pseudomonadota</taxon>
        <taxon>Alphaproteobacteria</taxon>
        <taxon>Hyphomicrobiales</taxon>
        <taxon>Nitrobacteraceae</taxon>
        <taxon>Bradyrhizobium</taxon>
    </lineage>
</organism>
<evidence type="ECO:0000313" key="2">
    <source>
        <dbReference type="Proteomes" id="UP001431010"/>
    </source>
</evidence>
<gene>
    <name evidence="1" type="ORF">LQG66_11990</name>
</gene>
<evidence type="ECO:0000313" key="1">
    <source>
        <dbReference type="EMBL" id="UFZ06971.1"/>
    </source>
</evidence>
<dbReference type="Proteomes" id="UP001431010">
    <property type="component" value="Chromosome"/>
</dbReference>
<dbReference type="EMBL" id="CP088156">
    <property type="protein sequence ID" value="UFZ06971.1"/>
    <property type="molecule type" value="Genomic_DNA"/>
</dbReference>
<evidence type="ECO:0008006" key="3">
    <source>
        <dbReference type="Google" id="ProtNLM"/>
    </source>
</evidence>
<name>A0ABY3RJF1_9BRAD</name>
<sequence>MTAALAWLAPHRALLRRLVATGGRVSFYVGWFCDEHTGEAFDWNLLAALADLRIVLELNIYVPDPPAA</sequence>
<reference evidence="1" key="1">
    <citation type="journal article" date="2024" name="Antonie Van Leeuwenhoek">
        <title>Bradyrhizobium ontarionense sp. nov., a novel bacterial symbiont isolated from Aeschynomene indica (Indian jointvetch), harbours photosynthesis, nitrogen fixation and nitrous oxide (N2O) reductase genes.</title>
        <authorList>
            <person name="Bromfield E.S.P."/>
            <person name="Cloutier S."/>
        </authorList>
    </citation>
    <scope>NUCLEOTIDE SEQUENCE</scope>
    <source>
        <strain evidence="1">A19</strain>
    </source>
</reference>